<evidence type="ECO:0000313" key="6">
    <source>
        <dbReference type="Proteomes" id="UP000244956"/>
    </source>
</evidence>
<dbReference type="PANTHER" id="PTHR46796">
    <property type="entry name" value="HTH-TYPE TRANSCRIPTIONAL ACTIVATOR RHAS-RELATED"/>
    <property type="match status" value="1"/>
</dbReference>
<dbReference type="InterPro" id="IPR018060">
    <property type="entry name" value="HTH_AraC"/>
</dbReference>
<reference evidence="5 6" key="1">
    <citation type="submission" date="2018-05" db="EMBL/GenBank/DDBJ databases">
        <title>Marinilabilia rubrum sp. nov., isolated from saltern sediment.</title>
        <authorList>
            <person name="Zhang R."/>
        </authorList>
    </citation>
    <scope>NUCLEOTIDE SEQUENCE [LARGE SCALE GENOMIC DNA]</scope>
    <source>
        <strain evidence="5 6">WTE16</strain>
    </source>
</reference>
<dbReference type="SMART" id="SM00342">
    <property type="entry name" value="HTH_ARAC"/>
    <property type="match status" value="1"/>
</dbReference>
<name>A0A2U2BC57_9BACT</name>
<gene>
    <name evidence="5" type="ORF">DDZ16_03400</name>
</gene>
<keyword evidence="6" id="KW-1185">Reference proteome</keyword>
<keyword evidence="3" id="KW-0804">Transcription</keyword>
<evidence type="ECO:0000256" key="2">
    <source>
        <dbReference type="ARBA" id="ARBA00023125"/>
    </source>
</evidence>
<proteinExistence type="predicted"/>
<dbReference type="Proteomes" id="UP000244956">
    <property type="component" value="Unassembled WGS sequence"/>
</dbReference>
<evidence type="ECO:0000313" key="5">
    <source>
        <dbReference type="EMBL" id="PWE00655.1"/>
    </source>
</evidence>
<dbReference type="InterPro" id="IPR050204">
    <property type="entry name" value="AraC_XylS_family_regulators"/>
</dbReference>
<sequence length="314" mass="36215">MLVIKTVIPKHRDSCFSDIVSLALDAFLQTQMKNMIFFAGTKSMSILLSKPSAVLSDFVKQYWFIDSVVSDDARYMQRIVPSGLPELMFFQGSRPSVVESGRNLESDAVISGHHKSFFDFQITDSFSLFAVTFQPHGLRVFFDVPGSEFQNNKVPLRLLLKEEASEIEERIASETDFCGKVNWIETYLLKQLRKRSEWYEFKRLDYCLGGLIRKKGLISVEELASQAFLSRKQFERKFSDFVGTSPKLYLRIVRFQNAIHQKAVNPHLNMTELAYGCGFYDQSHMVNEFKKLSGLTPKEYFSVCEPVSDLYRVY</sequence>
<dbReference type="EMBL" id="QEWP01000002">
    <property type="protein sequence ID" value="PWE00655.1"/>
    <property type="molecule type" value="Genomic_DNA"/>
</dbReference>
<dbReference type="Gene3D" id="1.10.10.60">
    <property type="entry name" value="Homeodomain-like"/>
    <property type="match status" value="1"/>
</dbReference>
<comment type="caution">
    <text evidence="5">The sequence shown here is derived from an EMBL/GenBank/DDBJ whole genome shotgun (WGS) entry which is preliminary data.</text>
</comment>
<evidence type="ECO:0000259" key="4">
    <source>
        <dbReference type="PROSITE" id="PS01124"/>
    </source>
</evidence>
<evidence type="ECO:0000256" key="1">
    <source>
        <dbReference type="ARBA" id="ARBA00023015"/>
    </source>
</evidence>
<dbReference type="PROSITE" id="PS01124">
    <property type="entry name" value="HTH_ARAC_FAMILY_2"/>
    <property type="match status" value="1"/>
</dbReference>
<dbReference type="InterPro" id="IPR046532">
    <property type="entry name" value="DUF6597"/>
</dbReference>
<protein>
    <recommendedName>
        <fullName evidence="4">HTH araC/xylS-type domain-containing protein</fullName>
    </recommendedName>
</protein>
<dbReference type="SUPFAM" id="SSF46689">
    <property type="entry name" value="Homeodomain-like"/>
    <property type="match status" value="1"/>
</dbReference>
<evidence type="ECO:0000256" key="3">
    <source>
        <dbReference type="ARBA" id="ARBA00023163"/>
    </source>
</evidence>
<dbReference type="PANTHER" id="PTHR46796:SF13">
    <property type="entry name" value="HTH-TYPE TRANSCRIPTIONAL ACTIVATOR RHAS"/>
    <property type="match status" value="1"/>
</dbReference>
<dbReference type="Pfam" id="PF20240">
    <property type="entry name" value="DUF6597"/>
    <property type="match status" value="1"/>
</dbReference>
<keyword evidence="1" id="KW-0805">Transcription regulation</keyword>
<feature type="domain" description="HTH araC/xylS-type" evidence="4">
    <location>
        <begin position="202"/>
        <end position="303"/>
    </location>
</feature>
<dbReference type="AlphaFoldDB" id="A0A2U2BC57"/>
<organism evidence="5 6">
    <name type="scientific">Marinilabilia rubra</name>
    <dbReference type="NCBI Taxonomy" id="2162893"/>
    <lineage>
        <taxon>Bacteria</taxon>
        <taxon>Pseudomonadati</taxon>
        <taxon>Bacteroidota</taxon>
        <taxon>Bacteroidia</taxon>
        <taxon>Marinilabiliales</taxon>
        <taxon>Marinilabiliaceae</taxon>
        <taxon>Marinilabilia</taxon>
    </lineage>
</organism>
<accession>A0A2U2BC57</accession>
<dbReference type="GO" id="GO:0003700">
    <property type="term" value="F:DNA-binding transcription factor activity"/>
    <property type="evidence" value="ECO:0007669"/>
    <property type="project" value="InterPro"/>
</dbReference>
<dbReference type="Pfam" id="PF12833">
    <property type="entry name" value="HTH_18"/>
    <property type="match status" value="1"/>
</dbReference>
<dbReference type="InterPro" id="IPR009057">
    <property type="entry name" value="Homeodomain-like_sf"/>
</dbReference>
<keyword evidence="2" id="KW-0238">DNA-binding</keyword>
<dbReference type="GO" id="GO:0043565">
    <property type="term" value="F:sequence-specific DNA binding"/>
    <property type="evidence" value="ECO:0007669"/>
    <property type="project" value="InterPro"/>
</dbReference>